<dbReference type="GO" id="GO:0005802">
    <property type="term" value="C:trans-Golgi network"/>
    <property type="evidence" value="ECO:0007669"/>
    <property type="project" value="TreeGrafter"/>
</dbReference>
<dbReference type="InterPro" id="IPR036852">
    <property type="entry name" value="Peptidase_S8/S53_dom_sf"/>
</dbReference>
<dbReference type="Pfam" id="PF00082">
    <property type="entry name" value="Peptidase_S8"/>
    <property type="match status" value="1"/>
</dbReference>
<dbReference type="GO" id="GO:0000139">
    <property type="term" value="C:Golgi membrane"/>
    <property type="evidence" value="ECO:0007669"/>
    <property type="project" value="TreeGrafter"/>
</dbReference>
<keyword evidence="3" id="KW-0165">Cleavage on pair of basic residues</keyword>
<evidence type="ECO:0000256" key="8">
    <source>
        <dbReference type="PIRSR" id="PIRSR615500-1"/>
    </source>
</evidence>
<evidence type="ECO:0000256" key="2">
    <source>
        <dbReference type="ARBA" id="ARBA00022670"/>
    </source>
</evidence>
<dbReference type="PROSITE" id="PS00136">
    <property type="entry name" value="SUBTILASE_ASP"/>
    <property type="match status" value="1"/>
</dbReference>
<dbReference type="SUPFAM" id="SSF52743">
    <property type="entry name" value="Subtilisin-like"/>
    <property type="match status" value="1"/>
</dbReference>
<dbReference type="GO" id="GO:0004252">
    <property type="term" value="F:serine-type endopeptidase activity"/>
    <property type="evidence" value="ECO:0007669"/>
    <property type="project" value="InterPro"/>
</dbReference>
<keyword evidence="2 9" id="KW-0645">Protease</keyword>
<feature type="active site" description="Charge relay system" evidence="8">
    <location>
        <position position="251"/>
    </location>
</feature>
<name>A0AA85GAB9_9TREM</name>
<evidence type="ECO:0000256" key="9">
    <source>
        <dbReference type="RuleBase" id="RU003355"/>
    </source>
</evidence>
<evidence type="ECO:0000259" key="13">
    <source>
        <dbReference type="Pfam" id="PF01483"/>
    </source>
</evidence>
<evidence type="ECO:0000313" key="14">
    <source>
        <dbReference type="Proteomes" id="UP000050792"/>
    </source>
</evidence>
<reference evidence="14" key="1">
    <citation type="submission" date="2022-06" db="EMBL/GenBank/DDBJ databases">
        <authorList>
            <person name="Berger JAMES D."/>
            <person name="Berger JAMES D."/>
        </authorList>
    </citation>
    <scope>NUCLEOTIDE SEQUENCE [LARGE SCALE GENOMIC DNA]</scope>
</reference>
<organism evidence="14 15">
    <name type="scientific">Schistosoma rodhaini</name>
    <dbReference type="NCBI Taxonomy" id="6188"/>
    <lineage>
        <taxon>Eukaryota</taxon>
        <taxon>Metazoa</taxon>
        <taxon>Spiralia</taxon>
        <taxon>Lophotrochozoa</taxon>
        <taxon>Platyhelminthes</taxon>
        <taxon>Trematoda</taxon>
        <taxon>Digenea</taxon>
        <taxon>Strigeidida</taxon>
        <taxon>Schistosomatoidea</taxon>
        <taxon>Schistosomatidae</taxon>
        <taxon>Schistosoma</taxon>
    </lineage>
</organism>
<evidence type="ECO:0000313" key="15">
    <source>
        <dbReference type="WBParaSite" id="SRDH1_89050.1"/>
    </source>
</evidence>
<evidence type="ECO:0000256" key="1">
    <source>
        <dbReference type="ARBA" id="ARBA00005325"/>
    </source>
</evidence>
<dbReference type="Gene3D" id="2.60.120.260">
    <property type="entry name" value="Galactose-binding domain-like"/>
    <property type="match status" value="1"/>
</dbReference>
<evidence type="ECO:0000256" key="11">
    <source>
        <dbReference type="SAM" id="SignalP"/>
    </source>
</evidence>
<evidence type="ECO:0000256" key="3">
    <source>
        <dbReference type="ARBA" id="ARBA00022685"/>
    </source>
</evidence>
<dbReference type="Gene3D" id="3.40.50.200">
    <property type="entry name" value="Peptidase S8/S53 domain"/>
    <property type="match status" value="1"/>
</dbReference>
<keyword evidence="7" id="KW-0106">Calcium</keyword>
<evidence type="ECO:0000259" key="12">
    <source>
        <dbReference type="Pfam" id="PF00082"/>
    </source>
</evidence>
<dbReference type="PANTHER" id="PTHR42884:SF14">
    <property type="entry name" value="NEUROENDOCRINE CONVERTASE 1"/>
    <property type="match status" value="1"/>
</dbReference>
<evidence type="ECO:0000256" key="6">
    <source>
        <dbReference type="ARBA" id="ARBA00022825"/>
    </source>
</evidence>
<evidence type="ECO:0000256" key="4">
    <source>
        <dbReference type="ARBA" id="ARBA00022729"/>
    </source>
</evidence>
<feature type="region of interest" description="Disordered" evidence="10">
    <location>
        <begin position="931"/>
        <end position="954"/>
    </location>
</feature>
<evidence type="ECO:0000256" key="10">
    <source>
        <dbReference type="SAM" id="MobiDB-lite"/>
    </source>
</evidence>
<evidence type="ECO:0000256" key="5">
    <source>
        <dbReference type="ARBA" id="ARBA00022801"/>
    </source>
</evidence>
<dbReference type="InterPro" id="IPR008979">
    <property type="entry name" value="Galactose-bd-like_sf"/>
</dbReference>
<feature type="active site" description="Charge relay system" evidence="8">
    <location>
        <position position="428"/>
    </location>
</feature>
<dbReference type="InterPro" id="IPR002884">
    <property type="entry name" value="P_dom"/>
</dbReference>
<dbReference type="InterPro" id="IPR022398">
    <property type="entry name" value="Peptidase_S8_His-AS"/>
</dbReference>
<accession>A0AA85GAB9</accession>
<protein>
    <recommendedName>
        <fullName evidence="16">P/Homo B domain-containing protein</fullName>
    </recommendedName>
</protein>
<sequence>MLMFIILFHLCLIKTVLTTCHRYFAIETNLSEVEVNNLIGGFGGTVTGSLPYQNVYEVSYSKCNENKWPSFGSLRRSRRSIHETFQESIKSHPKIQEIKPLKILNVEKRFTIYNSQFDANVAGSLKKTPLPKEMVTEADAEYNRQYIEYAKKIRTAVNVNDPAAHYVWQYLNDGSSVSPLIGLDINLYPIFLENVTGRGTNVVVLDDGLDTSHPDLQDNYDETISVNMDRPEQNGLSPRGPSKIIPENDGHGTRCAGLAGAVMNNSFCSHGVAPKTKLGGIRILTGPVTDFVEARGLSYKVELINIFCSSWGPSDDGITMDLPHKYTKDSLSYGLAKGRNGLGSIYIFASGNGGLFGDSCGADGFVSSPDVIAVSAIDNLGQKTMYSEPCSAIRVSVPVGGSPELSDMNILPTTMENDKCMKSFMGTSAAAPMFAGCLALALEANPQLTWRDISHLLPWSSRIPNPTDKGWLVNGAGLFYHPYIGYGTIDCYRLVKLAQKWNLIGPLCVLIYKNELYNVPDNWANLQGKKKTDNLQHLFQCDDQCSKSIIHQYKSEYSQSWPLKSKSDTVIYFNITDLSGLTKYSLAQNIAENTPCQVDMVEQVILHIKWKHSCRGSLEMHLISPSNTDALILGQRKLDTYTGEGSMIFTSVVHWGEIAAGLWKLKIHDHGQCEPKQSTGSNNHNNINGFITSVQLTIRGTSKNDNGFTMNKNVLEPLLTTVGKTALATHSGHELQAEEIKNTFIEQRDLSFSLSKSIFYNLHDGRCHWIVNFLVHGLIKLSSHSIYSCGRKRFFYQPRLIMVTKQRLKLDSKLFLAKIKEDRKKIFSMVEKLAEHSVLFKQHAKEFSNTAKHLISVMKSTDDHKVYLNSIAETELIVFSLNVMLKSSGARHILVEKELFASLNELDQSLNSISPPFNDTTLRELSIQYRNKDQHNSSEQDPGPVRISYDNNDTESIVTNPNVEDCQTLSYDNNNNDVTMKSVIKADCNSSTKQSKRKSLKRMKKSSSSDEECLACK</sequence>
<evidence type="ECO:0000256" key="7">
    <source>
        <dbReference type="ARBA" id="ARBA00022837"/>
    </source>
</evidence>
<dbReference type="AlphaFoldDB" id="A0AA85GAB9"/>
<dbReference type="PROSITE" id="PS00138">
    <property type="entry name" value="SUBTILASE_SER"/>
    <property type="match status" value="1"/>
</dbReference>
<dbReference type="CDD" id="cd04059">
    <property type="entry name" value="Peptidases_S8_Protein_convertases_Kexins_Furin-like"/>
    <property type="match status" value="1"/>
</dbReference>
<dbReference type="PANTHER" id="PTHR42884">
    <property type="entry name" value="PROPROTEIN CONVERTASE SUBTILISIN/KEXIN-RELATED"/>
    <property type="match status" value="1"/>
</dbReference>
<feature type="compositionally biased region" description="Basic residues" evidence="10">
    <location>
        <begin position="994"/>
        <end position="1005"/>
    </location>
</feature>
<proteinExistence type="inferred from homology"/>
<reference evidence="15" key="2">
    <citation type="submission" date="2023-11" db="UniProtKB">
        <authorList>
            <consortium name="WormBaseParasite"/>
        </authorList>
    </citation>
    <scope>IDENTIFICATION</scope>
</reference>
<feature type="region of interest" description="Disordered" evidence="10">
    <location>
        <begin position="988"/>
        <end position="1017"/>
    </location>
</feature>
<dbReference type="InterPro" id="IPR015500">
    <property type="entry name" value="Peptidase_S8_subtilisin-rel"/>
</dbReference>
<keyword evidence="14" id="KW-1185">Reference proteome</keyword>
<feature type="chain" id="PRO_5041716797" description="P/Homo B domain-containing protein" evidence="11">
    <location>
        <begin position="19"/>
        <end position="1017"/>
    </location>
</feature>
<keyword evidence="6 9" id="KW-0720">Serine protease</keyword>
<dbReference type="SUPFAM" id="SSF49785">
    <property type="entry name" value="Galactose-binding domain-like"/>
    <property type="match status" value="1"/>
</dbReference>
<dbReference type="InterPro" id="IPR023828">
    <property type="entry name" value="Peptidase_S8_Ser-AS"/>
</dbReference>
<feature type="signal peptide" evidence="11">
    <location>
        <begin position="1"/>
        <end position="18"/>
    </location>
</feature>
<keyword evidence="5 9" id="KW-0378">Hydrolase</keyword>
<feature type="region of interest" description="Disordered" evidence="10">
    <location>
        <begin position="228"/>
        <end position="247"/>
    </location>
</feature>
<dbReference type="InterPro" id="IPR034182">
    <property type="entry name" value="Kexin/furin"/>
</dbReference>
<evidence type="ECO:0008006" key="16">
    <source>
        <dbReference type="Google" id="ProtNLM"/>
    </source>
</evidence>
<feature type="domain" description="P/Homo B" evidence="13">
    <location>
        <begin position="601"/>
        <end position="672"/>
    </location>
</feature>
<feature type="domain" description="Peptidase S8/S53" evidence="12">
    <location>
        <begin position="197"/>
        <end position="461"/>
    </location>
</feature>
<comment type="similarity">
    <text evidence="1">Belongs to the peptidase S8 family. Furin subfamily.</text>
</comment>
<dbReference type="Proteomes" id="UP000050792">
    <property type="component" value="Unassembled WGS sequence"/>
</dbReference>
<dbReference type="InterPro" id="IPR000209">
    <property type="entry name" value="Peptidase_S8/S53_dom"/>
</dbReference>
<keyword evidence="4 11" id="KW-0732">Signal</keyword>
<dbReference type="PROSITE" id="PS00137">
    <property type="entry name" value="SUBTILASE_HIS"/>
    <property type="match status" value="1"/>
</dbReference>
<dbReference type="GO" id="GO:0016485">
    <property type="term" value="P:protein processing"/>
    <property type="evidence" value="ECO:0007669"/>
    <property type="project" value="TreeGrafter"/>
</dbReference>
<dbReference type="InterPro" id="IPR023827">
    <property type="entry name" value="Peptidase_S8_Asp-AS"/>
</dbReference>
<dbReference type="WBParaSite" id="SRDH1_89050.1">
    <property type="protein sequence ID" value="SRDH1_89050.1"/>
    <property type="gene ID" value="SRDH1_89050"/>
</dbReference>
<dbReference type="Pfam" id="PF01483">
    <property type="entry name" value="P_proprotein"/>
    <property type="match status" value="1"/>
</dbReference>
<feature type="active site" description="Charge relay system" evidence="8">
    <location>
        <position position="206"/>
    </location>
</feature>
<dbReference type="PRINTS" id="PR00723">
    <property type="entry name" value="SUBTILISIN"/>
</dbReference>